<accession>A0A1W7A8J0</accession>
<dbReference type="EMBL" id="CP021059">
    <property type="protein sequence ID" value="ARQ05963.1"/>
    <property type="molecule type" value="Genomic_DNA"/>
</dbReference>
<name>A0A1W7A8J0_9STAP</name>
<protein>
    <recommendedName>
        <fullName evidence="1">Lactate utilization protein C</fullName>
    </recommendedName>
</protein>
<keyword evidence="5" id="KW-1185">Reference proteome</keyword>
<evidence type="ECO:0000313" key="4">
    <source>
        <dbReference type="EMBL" id="QIH77319.1"/>
    </source>
</evidence>
<dbReference type="GeneID" id="35294446"/>
<dbReference type="RefSeq" id="WP_086041671.1">
    <property type="nucleotide sequence ID" value="NZ_CBCRZA010000003.1"/>
</dbReference>
<proteinExistence type="inferred from homology"/>
<reference evidence="3 5" key="1">
    <citation type="journal article" date="2017" name="Int. J. Syst. Evol. Microbiol.">
        <title>Macrococcus canis sp. nov., a skin bacterium associated with infections in dogs.</title>
        <authorList>
            <person name="Gobeli Brawand S."/>
            <person name="Cotting K."/>
            <person name="Gomez-Sanz E."/>
            <person name="Collaud A."/>
            <person name="Thomann A."/>
            <person name="Brodard I."/>
            <person name="Rodriguez-Campos S."/>
            <person name="Strauss C."/>
            <person name="Perreten V."/>
        </authorList>
    </citation>
    <scope>NUCLEOTIDE SEQUENCE [LARGE SCALE GENOMIC DNA]</scope>
    <source>
        <strain evidence="3 5">KM45013</strain>
    </source>
</reference>
<dbReference type="STRING" id="1855823.MCCS_02940"/>
<dbReference type="PANTHER" id="PTHR43682">
    <property type="entry name" value="LACTATE UTILIZATION PROTEIN C"/>
    <property type="match status" value="1"/>
</dbReference>
<evidence type="ECO:0000259" key="2">
    <source>
        <dbReference type="Pfam" id="PF02589"/>
    </source>
</evidence>
<dbReference type="InterPro" id="IPR037171">
    <property type="entry name" value="NagB/RpiA_transferase-like"/>
</dbReference>
<dbReference type="Proteomes" id="UP000501122">
    <property type="component" value="Chromosome"/>
</dbReference>
<reference evidence="3" key="2">
    <citation type="submission" date="2017-04" db="EMBL/GenBank/DDBJ databases">
        <authorList>
            <person name="Afonso C.L."/>
            <person name="Miller P.J."/>
            <person name="Scott M.A."/>
            <person name="Spackman E."/>
            <person name="Goraichik I."/>
            <person name="Dimitrov K.M."/>
            <person name="Suarez D.L."/>
            <person name="Swayne D.E."/>
        </authorList>
    </citation>
    <scope>NUCLEOTIDE SEQUENCE</scope>
    <source>
        <strain evidence="3">KM45013</strain>
    </source>
</reference>
<dbReference type="InterPro" id="IPR024185">
    <property type="entry name" value="FTHF_cligase-like_sf"/>
</dbReference>
<dbReference type="SUPFAM" id="SSF100950">
    <property type="entry name" value="NagB/RpiA/CoA transferase-like"/>
    <property type="match status" value="1"/>
</dbReference>
<feature type="domain" description="LUD" evidence="2">
    <location>
        <begin position="52"/>
        <end position="228"/>
    </location>
</feature>
<evidence type="ECO:0000313" key="5">
    <source>
        <dbReference type="Proteomes" id="UP000194154"/>
    </source>
</evidence>
<dbReference type="InterPro" id="IPR003741">
    <property type="entry name" value="LUD_dom"/>
</dbReference>
<dbReference type="AlphaFoldDB" id="A0A1W7A8J0"/>
<dbReference type="PANTHER" id="PTHR43682:SF1">
    <property type="entry name" value="LACTATE UTILIZATION PROTEIN C"/>
    <property type="match status" value="1"/>
</dbReference>
<organism evidence="3 5">
    <name type="scientific">Macrococcoides canis</name>
    <dbReference type="NCBI Taxonomy" id="1855823"/>
    <lineage>
        <taxon>Bacteria</taxon>
        <taxon>Bacillati</taxon>
        <taxon>Bacillota</taxon>
        <taxon>Bacilli</taxon>
        <taxon>Bacillales</taxon>
        <taxon>Staphylococcaceae</taxon>
        <taxon>Macrococcoides</taxon>
    </lineage>
</organism>
<dbReference type="KEGG" id="mcak:MCCS_02940"/>
<comment type="function">
    <text evidence="1">Is involved in L-lactate degradation and allows cells to grow with lactate as the sole carbon source.</text>
</comment>
<gene>
    <name evidence="1 3" type="primary">lutC</name>
    <name evidence="4" type="ORF">GTN30_01375</name>
    <name evidence="3" type="ORF">MCCS_02940</name>
</gene>
<evidence type="ECO:0000256" key="1">
    <source>
        <dbReference type="HAMAP-Rule" id="MF_02104"/>
    </source>
</evidence>
<sequence length="231" mass="25857">MERGTIHNKGSFLSNISKNLQREMPQKVERPEWQYRPQDKTLTGLTQDELLEVLRQQCNFIHTDLVETTTDNINETLKQVIDKYGNGEVIAWNDQRFDDFGIDLAAHDAFIWDEAKGAENLQVAERANVGITFSDATLAESGTVVLYADKGKGRSVSLLPATYIAIVPKSTIVPRFTQAAQQMNRMMEDKENFPTCINLITGPSNSADIEMKLVVGVHGPIKATYIVVNDK</sequence>
<comment type="similarity">
    <text evidence="1">Belongs to the LutC/YkgG family.</text>
</comment>
<dbReference type="InterPro" id="IPR022823">
    <property type="entry name" value="LutC"/>
</dbReference>
<dbReference type="Gene3D" id="3.40.50.10420">
    <property type="entry name" value="NagB/RpiA/CoA transferase-like"/>
    <property type="match status" value="1"/>
</dbReference>
<dbReference type="EMBL" id="CP047363">
    <property type="protein sequence ID" value="QIH77319.1"/>
    <property type="molecule type" value="Genomic_DNA"/>
</dbReference>
<dbReference type="GO" id="GO:0006089">
    <property type="term" value="P:lactate metabolic process"/>
    <property type="evidence" value="ECO:0007669"/>
    <property type="project" value="UniProtKB-UniRule"/>
</dbReference>
<dbReference type="HAMAP" id="MF_02104">
    <property type="entry name" value="LutC"/>
    <property type="match status" value="1"/>
</dbReference>
<reference evidence="4" key="3">
    <citation type="journal article" date="2020" name="Antimicrob. Agents Chemother.">
        <title>The novel macrolide resistance genes mef(D), msr(F) and msr(H) are present on resistance islands in Macrococcus canis, Macrococcus caseolyticus and Staphylococcus aureus.</title>
        <authorList>
            <person name="Schwendener S."/>
            <person name="Dona V."/>
            <person name="Perreten V."/>
        </authorList>
    </citation>
    <scope>NUCLEOTIDE SEQUENCE</scope>
    <source>
        <strain evidence="4">Epi0076A</strain>
    </source>
</reference>
<dbReference type="OrthoDB" id="9794157at2"/>
<dbReference type="Pfam" id="PF02589">
    <property type="entry name" value="LUD_dom"/>
    <property type="match status" value="1"/>
</dbReference>
<dbReference type="Proteomes" id="UP000194154">
    <property type="component" value="Chromosome"/>
</dbReference>
<evidence type="ECO:0000313" key="3">
    <source>
        <dbReference type="EMBL" id="ARQ05963.1"/>
    </source>
</evidence>